<gene>
    <name evidence="2" type="ORF">WCY31_04380</name>
</gene>
<keyword evidence="3" id="KW-1185">Reference proteome</keyword>
<organism evidence="2 3">
    <name type="scientific">Sulfurimonas diazotrophicus</name>
    <dbReference type="NCBI Taxonomy" id="3131939"/>
    <lineage>
        <taxon>Bacteria</taxon>
        <taxon>Pseudomonadati</taxon>
        <taxon>Campylobacterota</taxon>
        <taxon>Epsilonproteobacteria</taxon>
        <taxon>Campylobacterales</taxon>
        <taxon>Sulfurimonadaceae</taxon>
        <taxon>Sulfurimonas</taxon>
    </lineage>
</organism>
<evidence type="ECO:0000313" key="2">
    <source>
        <dbReference type="EMBL" id="XAU15945.1"/>
    </source>
</evidence>
<evidence type="ECO:0000259" key="1">
    <source>
        <dbReference type="Pfam" id="PF17131"/>
    </source>
</evidence>
<reference evidence="2 3" key="1">
    <citation type="submission" date="2024-03" db="EMBL/GenBank/DDBJ databases">
        <title>Sulfurimonas sp. HSL3-1.</title>
        <authorList>
            <person name="Wang S."/>
        </authorList>
    </citation>
    <scope>NUCLEOTIDE SEQUENCE [LARGE SCALE GENOMIC DNA]</scope>
    <source>
        <strain evidence="2 3">HSL3-1</strain>
    </source>
</reference>
<keyword evidence="2" id="KW-0449">Lipoprotein</keyword>
<dbReference type="InterPro" id="IPR033399">
    <property type="entry name" value="TP_0789-like"/>
</dbReference>
<protein>
    <submittedName>
        <fullName evidence="2">Outer membrane lipoprotein-sorting protein</fullName>
    </submittedName>
</protein>
<proteinExistence type="predicted"/>
<name>A0ABZ3HBN3_9BACT</name>
<dbReference type="CDD" id="cd16329">
    <property type="entry name" value="LolA_like"/>
    <property type="match status" value="1"/>
</dbReference>
<dbReference type="Proteomes" id="UP001447842">
    <property type="component" value="Chromosome"/>
</dbReference>
<dbReference type="Pfam" id="PF17131">
    <property type="entry name" value="LolA_like"/>
    <property type="match status" value="1"/>
</dbReference>
<accession>A0ABZ3HBN3</accession>
<evidence type="ECO:0000313" key="3">
    <source>
        <dbReference type="Proteomes" id="UP001447842"/>
    </source>
</evidence>
<dbReference type="RefSeq" id="WP_345973315.1">
    <property type="nucleotide sequence ID" value="NZ_CP147920.1"/>
</dbReference>
<dbReference type="Gene3D" id="2.50.20.10">
    <property type="entry name" value="Lipoprotein localisation LolA/LolB/LppX"/>
    <property type="match status" value="1"/>
</dbReference>
<sequence length="243" mass="27730">MQWHRIATLLTWAGLSLCASESAEAIYAKSAKLFSFGNLRFDVTMTVENSGNRQERSFMVAERQTGDASSLLIRFRSPQNIKCTAILIEREQESSSNAIYFPALKRVRIIPEQEEESEAVGMGISYAELDAKTGTFDPLEETQFDGAACYKVTLRRKGNRSVYYIDAATSVIRKVEIFKGGQLQRVVSIDAVNRIDEQMLITRWQVNDLIKSRKLTYMVDTESVSRDIKRGLFHHNRLHRCTF</sequence>
<feature type="domain" description="Uncharacterized protein TP-0789" evidence="1">
    <location>
        <begin position="70"/>
        <end position="240"/>
    </location>
</feature>
<dbReference type="EMBL" id="CP147920">
    <property type="protein sequence ID" value="XAU15945.1"/>
    <property type="molecule type" value="Genomic_DNA"/>
</dbReference>